<protein>
    <submittedName>
        <fullName evidence="2">12867_t:CDS:1</fullName>
    </submittedName>
</protein>
<sequence>MVRTATNKYLLYQDEKFVQMIKAYLNNIYEKELVQNQQTNNSEAGGSENGNSEDRNSEDGILKT</sequence>
<organism evidence="2 3">
    <name type="scientific">Dentiscutata erythropus</name>
    <dbReference type="NCBI Taxonomy" id="1348616"/>
    <lineage>
        <taxon>Eukaryota</taxon>
        <taxon>Fungi</taxon>
        <taxon>Fungi incertae sedis</taxon>
        <taxon>Mucoromycota</taxon>
        <taxon>Glomeromycotina</taxon>
        <taxon>Glomeromycetes</taxon>
        <taxon>Diversisporales</taxon>
        <taxon>Gigasporaceae</taxon>
        <taxon>Dentiscutata</taxon>
    </lineage>
</organism>
<gene>
    <name evidence="2" type="ORF">DERYTH_LOCUS19359</name>
</gene>
<dbReference type="EMBL" id="CAJVPY010021087">
    <property type="protein sequence ID" value="CAG8778251.1"/>
    <property type="molecule type" value="Genomic_DNA"/>
</dbReference>
<name>A0A9N9JFJ8_9GLOM</name>
<comment type="caution">
    <text evidence="2">The sequence shown here is derived from an EMBL/GenBank/DDBJ whole genome shotgun (WGS) entry which is preliminary data.</text>
</comment>
<accession>A0A9N9JFJ8</accession>
<evidence type="ECO:0000256" key="1">
    <source>
        <dbReference type="SAM" id="MobiDB-lite"/>
    </source>
</evidence>
<feature type="compositionally biased region" description="Low complexity" evidence="1">
    <location>
        <begin position="40"/>
        <end position="50"/>
    </location>
</feature>
<feature type="non-terminal residue" evidence="2">
    <location>
        <position position="64"/>
    </location>
</feature>
<evidence type="ECO:0000313" key="2">
    <source>
        <dbReference type="EMBL" id="CAG8778251.1"/>
    </source>
</evidence>
<evidence type="ECO:0000313" key="3">
    <source>
        <dbReference type="Proteomes" id="UP000789405"/>
    </source>
</evidence>
<reference evidence="2" key="1">
    <citation type="submission" date="2021-06" db="EMBL/GenBank/DDBJ databases">
        <authorList>
            <person name="Kallberg Y."/>
            <person name="Tangrot J."/>
            <person name="Rosling A."/>
        </authorList>
    </citation>
    <scope>NUCLEOTIDE SEQUENCE</scope>
    <source>
        <strain evidence="2">MA453B</strain>
    </source>
</reference>
<feature type="region of interest" description="Disordered" evidence="1">
    <location>
        <begin position="36"/>
        <end position="64"/>
    </location>
</feature>
<dbReference type="Proteomes" id="UP000789405">
    <property type="component" value="Unassembled WGS sequence"/>
</dbReference>
<dbReference type="AlphaFoldDB" id="A0A9N9JFJ8"/>
<keyword evidence="3" id="KW-1185">Reference proteome</keyword>
<proteinExistence type="predicted"/>
<feature type="compositionally biased region" description="Basic and acidic residues" evidence="1">
    <location>
        <begin position="52"/>
        <end position="64"/>
    </location>
</feature>